<reference evidence="1" key="1">
    <citation type="submission" date="2020-08" db="EMBL/GenBank/DDBJ databases">
        <title>Winogradskyella ouciana sp. nov., isolated from the hadal seawater of the Mariana Trench.</title>
        <authorList>
            <person name="He X."/>
        </authorList>
    </citation>
    <scope>NUCLEOTIDE SEQUENCE [LARGE SCALE GENOMIC DNA]</scope>
    <source>
        <strain evidence="1">KCTC 52348</strain>
    </source>
</reference>
<protein>
    <submittedName>
        <fullName evidence="1">Uncharacterized protein</fullName>
    </submittedName>
</protein>
<dbReference type="EMBL" id="JACLCP010000001">
    <property type="protein sequence ID" value="MBC2843760.1"/>
    <property type="molecule type" value="Genomic_DNA"/>
</dbReference>
<evidence type="ECO:0000313" key="2">
    <source>
        <dbReference type="Proteomes" id="UP000533900"/>
    </source>
</evidence>
<evidence type="ECO:0000313" key="1">
    <source>
        <dbReference type="EMBL" id="MBC2843760.1"/>
    </source>
</evidence>
<accession>A0A842ILC5</accession>
<name>A0A842ILC5_9FLAO</name>
<dbReference type="Proteomes" id="UP000533900">
    <property type="component" value="Unassembled WGS sequence"/>
</dbReference>
<comment type="caution">
    <text evidence="1">The sequence shown here is derived from an EMBL/GenBank/DDBJ whole genome shotgun (WGS) entry which is preliminary data.</text>
</comment>
<gene>
    <name evidence="1" type="ORF">H7F21_01555</name>
</gene>
<dbReference type="AlphaFoldDB" id="A0A842ILC5"/>
<proteinExistence type="predicted"/>
<sequence length="160" mass="18583">MKTKQIILSIILIAIYVDTTINAQEIEVNYYPPKLETVSAKNYNKGVRNLAYAYAEIEENTSRRLDYVDYWRVAVAYIYMGVNKDTVCNLLLKSKENNKEGFCIILNMQLKEGGENMKGTHFYQFLGEDYLEKISDCEDVNIEPVKSKSKRIFKLRKKDG</sequence>
<organism evidence="1 2">
    <name type="scientific">Winogradskyella flava</name>
    <dbReference type="NCBI Taxonomy" id="1884876"/>
    <lineage>
        <taxon>Bacteria</taxon>
        <taxon>Pseudomonadati</taxon>
        <taxon>Bacteroidota</taxon>
        <taxon>Flavobacteriia</taxon>
        <taxon>Flavobacteriales</taxon>
        <taxon>Flavobacteriaceae</taxon>
        <taxon>Winogradskyella</taxon>
    </lineage>
</organism>
<keyword evidence="2" id="KW-1185">Reference proteome</keyword>
<dbReference type="RefSeq" id="WP_185787475.1">
    <property type="nucleotide sequence ID" value="NZ_JACLCP010000001.1"/>
</dbReference>